<proteinExistence type="predicted"/>
<name>A0AAU9LE04_9ASTR</name>
<accession>A0AAU9LE04</accession>
<evidence type="ECO:0000313" key="2">
    <source>
        <dbReference type="EMBL" id="CAH1412567.1"/>
    </source>
</evidence>
<feature type="region of interest" description="Disordered" evidence="1">
    <location>
        <begin position="121"/>
        <end position="161"/>
    </location>
</feature>
<reference evidence="2 3" key="1">
    <citation type="submission" date="2022-01" db="EMBL/GenBank/DDBJ databases">
        <authorList>
            <person name="Xiong W."/>
            <person name="Schranz E."/>
        </authorList>
    </citation>
    <scope>NUCLEOTIDE SEQUENCE [LARGE SCALE GENOMIC DNA]</scope>
</reference>
<feature type="compositionally biased region" description="Basic and acidic residues" evidence="1">
    <location>
        <begin position="138"/>
        <end position="147"/>
    </location>
</feature>
<dbReference type="Proteomes" id="UP001157418">
    <property type="component" value="Unassembled WGS sequence"/>
</dbReference>
<evidence type="ECO:0000256" key="1">
    <source>
        <dbReference type="SAM" id="MobiDB-lite"/>
    </source>
</evidence>
<organism evidence="2 3">
    <name type="scientific">Lactuca virosa</name>
    <dbReference type="NCBI Taxonomy" id="75947"/>
    <lineage>
        <taxon>Eukaryota</taxon>
        <taxon>Viridiplantae</taxon>
        <taxon>Streptophyta</taxon>
        <taxon>Embryophyta</taxon>
        <taxon>Tracheophyta</taxon>
        <taxon>Spermatophyta</taxon>
        <taxon>Magnoliopsida</taxon>
        <taxon>eudicotyledons</taxon>
        <taxon>Gunneridae</taxon>
        <taxon>Pentapetalae</taxon>
        <taxon>asterids</taxon>
        <taxon>campanulids</taxon>
        <taxon>Asterales</taxon>
        <taxon>Asteraceae</taxon>
        <taxon>Cichorioideae</taxon>
        <taxon>Cichorieae</taxon>
        <taxon>Lactucinae</taxon>
        <taxon>Lactuca</taxon>
    </lineage>
</organism>
<protein>
    <submittedName>
        <fullName evidence="2">Uncharacterized protein</fullName>
    </submittedName>
</protein>
<comment type="caution">
    <text evidence="2">The sequence shown here is derived from an EMBL/GenBank/DDBJ whole genome shotgun (WGS) entry which is preliminary data.</text>
</comment>
<gene>
    <name evidence="2" type="ORF">LVIROSA_LOCUS575</name>
</gene>
<evidence type="ECO:0000313" key="3">
    <source>
        <dbReference type="Proteomes" id="UP001157418"/>
    </source>
</evidence>
<dbReference type="AlphaFoldDB" id="A0AAU9LE04"/>
<dbReference type="EMBL" id="CAKMRJ010000001">
    <property type="protein sequence ID" value="CAH1412567.1"/>
    <property type="molecule type" value="Genomic_DNA"/>
</dbReference>
<keyword evidence="3" id="KW-1185">Reference proteome</keyword>
<sequence length="161" mass="17766">MKIKEFVDLQVAELKSEMAKEVEKMEKNDTLLHGKVDVVVDVIAKLVEFNTSYSTTIEVKSDQDCKRAPILELVLCLPINAPRAMQVIGKVISTKIHTSLPISLTTTSTTTTLRQSQKELFINEKSGGSSSSSMLPPSKDDQGDKGKGIMVTPSEEERKKQ</sequence>